<gene>
    <name evidence="1" type="ORF">KS419_17085</name>
</gene>
<organism evidence="1 2">
    <name type="scientific">Evansella tamaricis</name>
    <dbReference type="NCBI Taxonomy" id="2069301"/>
    <lineage>
        <taxon>Bacteria</taxon>
        <taxon>Bacillati</taxon>
        <taxon>Bacillota</taxon>
        <taxon>Bacilli</taxon>
        <taxon>Bacillales</taxon>
        <taxon>Bacillaceae</taxon>
        <taxon>Evansella</taxon>
    </lineage>
</organism>
<dbReference type="EMBL" id="JAHQCS010000137">
    <property type="protein sequence ID" value="MBU9713445.1"/>
    <property type="molecule type" value="Genomic_DNA"/>
</dbReference>
<dbReference type="RefSeq" id="WP_217067604.1">
    <property type="nucleotide sequence ID" value="NZ_JAHQCS010000137.1"/>
</dbReference>
<keyword evidence="2" id="KW-1185">Reference proteome</keyword>
<protein>
    <submittedName>
        <fullName evidence="1">Uncharacterized protein</fullName>
    </submittedName>
</protein>
<evidence type="ECO:0000313" key="2">
    <source>
        <dbReference type="Proteomes" id="UP000784880"/>
    </source>
</evidence>
<reference evidence="1 2" key="1">
    <citation type="submission" date="2021-06" db="EMBL/GenBank/DDBJ databases">
        <title>Bacillus sp. RD4P76, an endophyte from a halophyte.</title>
        <authorList>
            <person name="Sun J.-Q."/>
        </authorList>
    </citation>
    <scope>NUCLEOTIDE SEQUENCE [LARGE SCALE GENOMIC DNA]</scope>
    <source>
        <strain evidence="1 2">CGMCC 1.15917</strain>
    </source>
</reference>
<comment type="caution">
    <text evidence="1">The sequence shown here is derived from an EMBL/GenBank/DDBJ whole genome shotgun (WGS) entry which is preliminary data.</text>
</comment>
<evidence type="ECO:0000313" key="1">
    <source>
        <dbReference type="EMBL" id="MBU9713445.1"/>
    </source>
</evidence>
<dbReference type="Proteomes" id="UP000784880">
    <property type="component" value="Unassembled WGS sequence"/>
</dbReference>
<name>A0ABS6JJ78_9BACI</name>
<proteinExistence type="predicted"/>
<sequence>MSKKKRKKRVVQETEDFGTCELYCKDCDYVFEVDWETIFAEQECTHGYVGFYLNDVLIECPKCHKTISGESEGDALVPDTRKTKQNKTIIDDELPF</sequence>
<accession>A0ABS6JJ78</accession>